<dbReference type="Pfam" id="PF22629">
    <property type="entry name" value="ACT_AHAS_ss"/>
    <property type="match status" value="1"/>
</dbReference>
<dbReference type="CDD" id="cd04878">
    <property type="entry name" value="ACT_AHAS"/>
    <property type="match status" value="1"/>
</dbReference>
<dbReference type="GO" id="GO:0009099">
    <property type="term" value="P:L-valine biosynthetic process"/>
    <property type="evidence" value="ECO:0007669"/>
    <property type="project" value="UniProtKB-UniRule"/>
</dbReference>
<dbReference type="STRING" id="1314751.GCA_001591425_01822"/>
<dbReference type="KEGG" id="bcoh:BC6307_02260"/>
<dbReference type="GO" id="GO:0003984">
    <property type="term" value="F:acetolactate synthase activity"/>
    <property type="evidence" value="ECO:0007669"/>
    <property type="project" value="UniProtKB-UniRule"/>
</dbReference>
<dbReference type="GO" id="GO:0005829">
    <property type="term" value="C:cytosol"/>
    <property type="evidence" value="ECO:0007669"/>
    <property type="project" value="TreeGrafter"/>
</dbReference>
<evidence type="ECO:0000256" key="7">
    <source>
        <dbReference type="ARBA" id="ARBA00048670"/>
    </source>
</evidence>
<sequence length="174" mass="19360">MKRRIVSATVNNQSGVLHRITGLFTKRQFNIESITVGVTEIEGVSKMTFVVNVEDDRQVEQLIKQLNKQIDVLKVSDITDQAIVARELALIKVISNAQTRSEISGIVELFRASIIDVSRESVTVQVTGDSEKMDAIIDLLRPYGIKELARTGITAFPRGSQKSVANMKQYSLLK</sequence>
<dbReference type="EMBL" id="CP018866">
    <property type="protein sequence ID" value="AST90187.1"/>
    <property type="molecule type" value="Genomic_DNA"/>
</dbReference>
<dbReference type="NCBIfam" id="TIGR00119">
    <property type="entry name" value="acolac_sm"/>
    <property type="match status" value="1"/>
</dbReference>
<evidence type="ECO:0000256" key="3">
    <source>
        <dbReference type="ARBA" id="ARBA00006341"/>
    </source>
</evidence>
<reference evidence="10 11" key="1">
    <citation type="submission" date="2016-12" db="EMBL/GenBank/DDBJ databases">
        <title>The whole genome sequencing and assembly of Bacillus cohnii DSM 6307T strain.</title>
        <authorList>
            <person name="Lee Y.-J."/>
            <person name="Yi H."/>
            <person name="Bahn Y.-S."/>
            <person name="Kim J.F."/>
            <person name="Lee D.-W."/>
        </authorList>
    </citation>
    <scope>NUCLEOTIDE SEQUENCE [LARGE SCALE GENOMIC DNA]</scope>
    <source>
        <strain evidence="10 11">DSM 6307</strain>
    </source>
</reference>
<evidence type="ECO:0000256" key="6">
    <source>
        <dbReference type="ARBA" id="ARBA00023304"/>
    </source>
</evidence>
<dbReference type="Proteomes" id="UP000215224">
    <property type="component" value="Chromosome"/>
</dbReference>
<comment type="function">
    <text evidence="8">Catalyzes the conversion of 2 pyruvate molecules into acetolactate in the first common step of the biosynthetic pathway of the branched-amino acids such as leucine, isoleucine, and valine.</text>
</comment>
<dbReference type="UniPathway" id="UPA00049">
    <property type="reaction ID" value="UER00059"/>
</dbReference>
<feature type="domain" description="ACT" evidence="9">
    <location>
        <begin position="5"/>
        <end position="80"/>
    </location>
</feature>
<dbReference type="AlphaFoldDB" id="A0A223KLD8"/>
<dbReference type="FunFam" id="3.30.70.260:FF:000001">
    <property type="entry name" value="Acetolactate synthase, small subunit"/>
    <property type="match status" value="1"/>
</dbReference>
<dbReference type="NCBIfam" id="NF008864">
    <property type="entry name" value="PRK11895.1"/>
    <property type="match status" value="1"/>
</dbReference>
<evidence type="ECO:0000313" key="11">
    <source>
        <dbReference type="Proteomes" id="UP000215224"/>
    </source>
</evidence>
<dbReference type="GO" id="GO:1990610">
    <property type="term" value="F:acetolactate synthase regulator activity"/>
    <property type="evidence" value="ECO:0007669"/>
    <property type="project" value="UniProtKB-UniRule"/>
</dbReference>
<name>A0A223KLD8_9BACI</name>
<dbReference type="PROSITE" id="PS51671">
    <property type="entry name" value="ACT"/>
    <property type="match status" value="1"/>
</dbReference>
<dbReference type="SUPFAM" id="SSF55021">
    <property type="entry name" value="ACT-like"/>
    <property type="match status" value="2"/>
</dbReference>
<dbReference type="InterPro" id="IPR054480">
    <property type="entry name" value="AHAS_small-like_ACT"/>
</dbReference>
<dbReference type="EC" id="2.2.1.6" evidence="8"/>
<dbReference type="Gene3D" id="3.30.70.1150">
    <property type="entry name" value="ACT-like. Chain A, domain 2"/>
    <property type="match status" value="1"/>
</dbReference>
<dbReference type="InterPro" id="IPR004789">
    <property type="entry name" value="Acetalactate_synth_ssu"/>
</dbReference>
<dbReference type="Gene3D" id="3.30.70.260">
    <property type="match status" value="1"/>
</dbReference>
<keyword evidence="11" id="KW-1185">Reference proteome</keyword>
<comment type="subunit">
    <text evidence="4 8">Dimer of large and small chains.</text>
</comment>
<evidence type="ECO:0000256" key="1">
    <source>
        <dbReference type="ARBA" id="ARBA00004974"/>
    </source>
</evidence>
<dbReference type="PANTHER" id="PTHR30239:SF0">
    <property type="entry name" value="ACETOLACTATE SYNTHASE SMALL SUBUNIT 1, CHLOROPLASTIC"/>
    <property type="match status" value="1"/>
</dbReference>
<comment type="catalytic activity">
    <reaction evidence="7 8">
        <text>2 pyruvate + H(+) = (2S)-2-acetolactate + CO2</text>
        <dbReference type="Rhea" id="RHEA:25249"/>
        <dbReference type="ChEBI" id="CHEBI:15361"/>
        <dbReference type="ChEBI" id="CHEBI:15378"/>
        <dbReference type="ChEBI" id="CHEBI:16526"/>
        <dbReference type="ChEBI" id="CHEBI:58476"/>
        <dbReference type="EC" id="2.2.1.6"/>
    </reaction>
</comment>
<evidence type="ECO:0000256" key="8">
    <source>
        <dbReference type="RuleBase" id="RU368092"/>
    </source>
</evidence>
<comment type="pathway">
    <text evidence="2 8">Amino-acid biosynthesis; L-valine biosynthesis; L-valine from pyruvate: step 1/4.</text>
</comment>
<dbReference type="PANTHER" id="PTHR30239">
    <property type="entry name" value="ACETOLACTATE SYNTHASE SMALL SUBUNIT"/>
    <property type="match status" value="1"/>
</dbReference>
<dbReference type="FunFam" id="3.30.70.1150:FF:000001">
    <property type="entry name" value="Acetolactate synthase small subunit"/>
    <property type="match status" value="1"/>
</dbReference>
<dbReference type="InterPro" id="IPR019455">
    <property type="entry name" value="Acetolactate_synth_ssu_C"/>
</dbReference>
<keyword evidence="5 8" id="KW-0028">Amino-acid biosynthesis</keyword>
<dbReference type="InterPro" id="IPR027271">
    <property type="entry name" value="Acetolactate_synth/TF_NikR_C"/>
</dbReference>
<comment type="similarity">
    <text evidence="3 8">Belongs to the acetolactate synthase small subunit family.</text>
</comment>
<dbReference type="InterPro" id="IPR002912">
    <property type="entry name" value="ACT_dom"/>
</dbReference>
<dbReference type="UniPathway" id="UPA00047">
    <property type="reaction ID" value="UER00055"/>
</dbReference>
<dbReference type="InterPro" id="IPR045865">
    <property type="entry name" value="ACT-like_dom_sf"/>
</dbReference>
<gene>
    <name evidence="10" type="ORF">BC6307_02260</name>
</gene>
<comment type="pathway">
    <text evidence="1 8">Amino-acid biosynthesis; L-isoleucine biosynthesis; L-isoleucine from 2-oxobutanoate: step 1/4.</text>
</comment>
<keyword evidence="8" id="KW-0808">Transferase</keyword>
<evidence type="ECO:0000256" key="2">
    <source>
        <dbReference type="ARBA" id="ARBA00005025"/>
    </source>
</evidence>
<accession>A0A223KLD8</accession>
<dbReference type="Pfam" id="PF10369">
    <property type="entry name" value="ALS_ss_C"/>
    <property type="match status" value="1"/>
</dbReference>
<evidence type="ECO:0000259" key="9">
    <source>
        <dbReference type="PROSITE" id="PS51671"/>
    </source>
</evidence>
<proteinExistence type="inferred from homology"/>
<protein>
    <recommendedName>
        <fullName evidence="8">Acetolactate synthase small subunit</fullName>
        <shortName evidence="8">AHAS</shortName>
        <shortName evidence="8">ALS</shortName>
        <ecNumber evidence="8">2.2.1.6</ecNumber>
    </recommendedName>
    <alternativeName>
        <fullName evidence="8">Acetohydroxy-acid synthase small subunit</fullName>
    </alternativeName>
</protein>
<evidence type="ECO:0000256" key="5">
    <source>
        <dbReference type="ARBA" id="ARBA00022605"/>
    </source>
</evidence>
<dbReference type="RefSeq" id="WP_066414976.1">
    <property type="nucleotide sequence ID" value="NZ_CP018866.1"/>
</dbReference>
<dbReference type="GO" id="GO:0009097">
    <property type="term" value="P:isoleucine biosynthetic process"/>
    <property type="evidence" value="ECO:0007669"/>
    <property type="project" value="UniProtKB-UniRule"/>
</dbReference>
<evidence type="ECO:0000313" key="10">
    <source>
        <dbReference type="EMBL" id="AST90187.1"/>
    </source>
</evidence>
<evidence type="ECO:0000256" key="4">
    <source>
        <dbReference type="ARBA" id="ARBA00011744"/>
    </source>
</evidence>
<dbReference type="InterPro" id="IPR039557">
    <property type="entry name" value="AHAS_ACT"/>
</dbReference>
<keyword evidence="6 8" id="KW-0100">Branched-chain amino acid biosynthesis</keyword>
<organism evidence="10 11">
    <name type="scientific">Sutcliffiella cohnii</name>
    <dbReference type="NCBI Taxonomy" id="33932"/>
    <lineage>
        <taxon>Bacteria</taxon>
        <taxon>Bacillati</taxon>
        <taxon>Bacillota</taxon>
        <taxon>Bacilli</taxon>
        <taxon>Bacillales</taxon>
        <taxon>Bacillaceae</taxon>
        <taxon>Sutcliffiella</taxon>
    </lineage>
</organism>